<comment type="similarity">
    <text evidence="1">Belongs to the ATP-dependent AMP-binding enzyme family.</text>
</comment>
<dbReference type="InterPro" id="IPR042099">
    <property type="entry name" value="ANL_N_sf"/>
</dbReference>
<dbReference type="AlphaFoldDB" id="A0A938YDQ4"/>
<dbReference type="InterPro" id="IPR045851">
    <property type="entry name" value="AMP-bd_C_sf"/>
</dbReference>
<dbReference type="PANTHER" id="PTHR43767:SF1">
    <property type="entry name" value="NONRIBOSOMAL PEPTIDE SYNTHASE PES1 (EUROFUNG)-RELATED"/>
    <property type="match status" value="1"/>
</dbReference>
<evidence type="ECO:0000256" key="3">
    <source>
        <dbReference type="SAM" id="MobiDB-lite"/>
    </source>
</evidence>
<dbReference type="FunFam" id="3.30.300.30:FF:000008">
    <property type="entry name" value="2,3-dihydroxybenzoate-AMP ligase"/>
    <property type="match status" value="1"/>
</dbReference>
<organism evidence="6 7">
    <name type="scientific">Nakamurella leprariae</name>
    <dbReference type="NCBI Taxonomy" id="2803911"/>
    <lineage>
        <taxon>Bacteria</taxon>
        <taxon>Bacillati</taxon>
        <taxon>Actinomycetota</taxon>
        <taxon>Actinomycetes</taxon>
        <taxon>Nakamurellales</taxon>
        <taxon>Nakamurellaceae</taxon>
        <taxon>Nakamurella</taxon>
    </lineage>
</organism>
<feature type="domain" description="AMP-binding enzyme C-terminal" evidence="5">
    <location>
        <begin position="478"/>
        <end position="553"/>
    </location>
</feature>
<proteinExistence type="inferred from homology"/>
<keyword evidence="2" id="KW-0436">Ligase</keyword>
<feature type="domain" description="AMP-dependent synthetase/ligase" evidence="4">
    <location>
        <begin position="36"/>
        <end position="428"/>
    </location>
</feature>
<dbReference type="InterPro" id="IPR025110">
    <property type="entry name" value="AMP-bd_C"/>
</dbReference>
<dbReference type="InterPro" id="IPR000873">
    <property type="entry name" value="AMP-dep_synth/lig_dom"/>
</dbReference>
<evidence type="ECO:0000313" key="6">
    <source>
        <dbReference type="EMBL" id="MBM9467929.1"/>
    </source>
</evidence>
<dbReference type="Pfam" id="PF13193">
    <property type="entry name" value="AMP-binding_C"/>
    <property type="match status" value="1"/>
</dbReference>
<dbReference type="GO" id="GO:0016878">
    <property type="term" value="F:acid-thiol ligase activity"/>
    <property type="evidence" value="ECO:0007669"/>
    <property type="project" value="UniProtKB-ARBA"/>
</dbReference>
<keyword evidence="7" id="KW-1185">Reference proteome</keyword>
<dbReference type="Gene3D" id="3.40.50.12780">
    <property type="entry name" value="N-terminal domain of ligase-like"/>
    <property type="match status" value="1"/>
</dbReference>
<feature type="compositionally biased region" description="Pro residues" evidence="3">
    <location>
        <begin position="1"/>
        <end position="11"/>
    </location>
</feature>
<reference evidence="6" key="1">
    <citation type="submission" date="2021-01" db="EMBL/GenBank/DDBJ databases">
        <title>YIM 132084 draft genome.</title>
        <authorList>
            <person name="An D."/>
        </authorList>
    </citation>
    <scope>NUCLEOTIDE SEQUENCE</scope>
    <source>
        <strain evidence="6">YIM 132084</strain>
    </source>
</reference>
<dbReference type="Gene3D" id="3.30.300.30">
    <property type="match status" value="1"/>
</dbReference>
<protein>
    <submittedName>
        <fullName evidence="6">AMP-binding protein</fullName>
    </submittedName>
</protein>
<evidence type="ECO:0000259" key="5">
    <source>
        <dbReference type="Pfam" id="PF13193"/>
    </source>
</evidence>
<dbReference type="EMBL" id="JAERWK010000015">
    <property type="protein sequence ID" value="MBM9467929.1"/>
    <property type="molecule type" value="Genomic_DNA"/>
</dbReference>
<evidence type="ECO:0000259" key="4">
    <source>
        <dbReference type="Pfam" id="PF00501"/>
    </source>
</evidence>
<sequence>MPSTPPAPPHPWTRLHPAGVPADLTPSSPTLLHAWRRTVAARRDRPAVLSFDRTLTFGTIDAQSDALAVAFQRSGVLPGDRIAVHLQNDPQWLVTLLAAWKCGATAACINPMLRREELRHHLADAQPTVLVSLDSLYADVVAPLRAELGVRTVITTAPWDLFGDAAPPTVFAETWGPRRIFADTVDWLQLQADHAGAVPDPVDVDPADVALLTYTSGTTGRAKGAMNTHGGMAHNVQVYASWHSIDPDDADQPDVVLGVAPLFHITGTVAGLGLTILTGAPIVLLHRFDAAATLEAIERHRVTFTVAASTAYNALASHPDVLTRDLTSLRKAVSGGAPLGPALVARVAERAGWRLLAVYGLTETTSPATMVPPGVDPPIDPASGALSVGVPVPGADVRIADIETGEVLGAGAVGEICVAGPMVVPGYWNAPEETAHAVRDGWLFSGDVGVLHEDGWLFVVDRKKDLINAGGYKIWPREVEDVLLQHPAVREAAVVGVPDEYRGETVHAYVSLRDGTTAEPAEIIAFCREHLAAYKYPRLVSVVGDLPKNASGKILRRELRTTELPRGGTA</sequence>
<gene>
    <name evidence="6" type="ORF">JL106_11620</name>
</gene>
<dbReference type="Proteomes" id="UP000663792">
    <property type="component" value="Unassembled WGS sequence"/>
</dbReference>
<evidence type="ECO:0000256" key="1">
    <source>
        <dbReference type="ARBA" id="ARBA00006432"/>
    </source>
</evidence>
<dbReference type="InterPro" id="IPR020845">
    <property type="entry name" value="AMP-binding_CS"/>
</dbReference>
<dbReference type="PANTHER" id="PTHR43767">
    <property type="entry name" value="LONG-CHAIN-FATTY-ACID--COA LIGASE"/>
    <property type="match status" value="1"/>
</dbReference>
<name>A0A938YDQ4_9ACTN</name>
<evidence type="ECO:0000256" key="2">
    <source>
        <dbReference type="ARBA" id="ARBA00022598"/>
    </source>
</evidence>
<dbReference type="InterPro" id="IPR050237">
    <property type="entry name" value="ATP-dep_AMP-bd_enzyme"/>
</dbReference>
<dbReference type="RefSeq" id="WP_205260888.1">
    <property type="nucleotide sequence ID" value="NZ_JAERWK010000015.1"/>
</dbReference>
<accession>A0A938YDQ4</accession>
<evidence type="ECO:0000313" key="7">
    <source>
        <dbReference type="Proteomes" id="UP000663792"/>
    </source>
</evidence>
<dbReference type="Pfam" id="PF00501">
    <property type="entry name" value="AMP-binding"/>
    <property type="match status" value="1"/>
</dbReference>
<dbReference type="PROSITE" id="PS00455">
    <property type="entry name" value="AMP_BINDING"/>
    <property type="match status" value="1"/>
</dbReference>
<feature type="region of interest" description="Disordered" evidence="3">
    <location>
        <begin position="1"/>
        <end position="20"/>
    </location>
</feature>
<comment type="caution">
    <text evidence="6">The sequence shown here is derived from an EMBL/GenBank/DDBJ whole genome shotgun (WGS) entry which is preliminary data.</text>
</comment>
<dbReference type="SUPFAM" id="SSF56801">
    <property type="entry name" value="Acetyl-CoA synthetase-like"/>
    <property type="match status" value="1"/>
</dbReference>